<dbReference type="GO" id="GO:0015087">
    <property type="term" value="F:cobalt ion transmembrane transporter activity"/>
    <property type="evidence" value="ECO:0007669"/>
    <property type="project" value="TreeGrafter"/>
</dbReference>
<evidence type="ECO:0000256" key="2">
    <source>
        <dbReference type="ARBA" id="ARBA00009765"/>
    </source>
</evidence>
<dbReference type="Gene3D" id="3.30.460.20">
    <property type="entry name" value="CorA soluble domain-like"/>
    <property type="match status" value="1"/>
</dbReference>
<dbReference type="GO" id="GO:0050897">
    <property type="term" value="F:cobalt ion binding"/>
    <property type="evidence" value="ECO:0007669"/>
    <property type="project" value="TreeGrafter"/>
</dbReference>
<comment type="caution">
    <text evidence="12">The sequence shown here is derived from an EMBL/GenBank/DDBJ whole genome shotgun (WGS) entry which is preliminary data.</text>
</comment>
<keyword evidence="9" id="KW-0406">Ion transport</keyword>
<reference evidence="12" key="1">
    <citation type="submission" date="2022-06" db="EMBL/GenBank/DDBJ databases">
        <title>Sphingomonas sp. nov. isolated from rhizosphere soil of tomato.</title>
        <authorList>
            <person name="Dong H."/>
            <person name="Gao R."/>
        </authorList>
    </citation>
    <scope>NUCLEOTIDE SEQUENCE</scope>
    <source>
        <strain evidence="12">MMSM24</strain>
    </source>
</reference>
<dbReference type="PANTHER" id="PTHR46494">
    <property type="entry name" value="CORA FAMILY METAL ION TRANSPORTER (EUROFUNG)"/>
    <property type="match status" value="1"/>
</dbReference>
<comment type="subcellular location">
    <subcellularLocation>
        <location evidence="1">Cell membrane</location>
        <topology evidence="1">Multi-pass membrane protein</topology>
    </subcellularLocation>
</comment>
<dbReference type="Proteomes" id="UP001165565">
    <property type="component" value="Unassembled WGS sequence"/>
</dbReference>
<dbReference type="Gene3D" id="1.20.58.340">
    <property type="entry name" value="Magnesium transport protein CorA, transmembrane region"/>
    <property type="match status" value="2"/>
</dbReference>
<dbReference type="GO" id="GO:0015095">
    <property type="term" value="F:magnesium ion transmembrane transporter activity"/>
    <property type="evidence" value="ECO:0007669"/>
    <property type="project" value="TreeGrafter"/>
</dbReference>
<dbReference type="Pfam" id="PF01544">
    <property type="entry name" value="CorA"/>
    <property type="match status" value="1"/>
</dbReference>
<keyword evidence="7" id="KW-0862">Zinc</keyword>
<gene>
    <name evidence="12" type="ORF">NEE01_21170</name>
</gene>
<comment type="similarity">
    <text evidence="2">Belongs to the CorA metal ion transporter (MIT) (TC 1.A.35) family.</text>
</comment>
<keyword evidence="8 11" id="KW-1133">Transmembrane helix</keyword>
<feature type="transmembrane region" description="Helical" evidence="11">
    <location>
        <begin position="289"/>
        <end position="310"/>
    </location>
</feature>
<evidence type="ECO:0000313" key="12">
    <source>
        <dbReference type="EMBL" id="MCW6537297.1"/>
    </source>
</evidence>
<feature type="transmembrane region" description="Helical" evidence="11">
    <location>
        <begin position="256"/>
        <end position="277"/>
    </location>
</feature>
<evidence type="ECO:0000256" key="9">
    <source>
        <dbReference type="ARBA" id="ARBA00023065"/>
    </source>
</evidence>
<keyword evidence="5" id="KW-0997">Cell inner membrane</keyword>
<dbReference type="GO" id="GO:0000287">
    <property type="term" value="F:magnesium ion binding"/>
    <property type="evidence" value="ECO:0007669"/>
    <property type="project" value="TreeGrafter"/>
</dbReference>
<dbReference type="AlphaFoldDB" id="A0AA41ZDE9"/>
<name>A0AA41ZDE9_9SPHN</name>
<proteinExistence type="inferred from homology"/>
<dbReference type="SUPFAM" id="SSF143865">
    <property type="entry name" value="CorA soluble domain-like"/>
    <property type="match status" value="1"/>
</dbReference>
<keyword evidence="6 11" id="KW-0812">Transmembrane</keyword>
<accession>A0AA41ZDE9</accession>
<dbReference type="InterPro" id="IPR045861">
    <property type="entry name" value="CorA_cytoplasmic_dom"/>
</dbReference>
<dbReference type="GO" id="GO:0005886">
    <property type="term" value="C:plasma membrane"/>
    <property type="evidence" value="ECO:0007669"/>
    <property type="project" value="UniProtKB-SubCell"/>
</dbReference>
<evidence type="ECO:0000256" key="5">
    <source>
        <dbReference type="ARBA" id="ARBA00022519"/>
    </source>
</evidence>
<dbReference type="RefSeq" id="WP_179512899.1">
    <property type="nucleotide sequence ID" value="NZ_JANFAU010000006.1"/>
</dbReference>
<evidence type="ECO:0000256" key="7">
    <source>
        <dbReference type="ARBA" id="ARBA00022833"/>
    </source>
</evidence>
<dbReference type="InterPro" id="IPR045863">
    <property type="entry name" value="CorA_TM1_TM2"/>
</dbReference>
<evidence type="ECO:0000256" key="3">
    <source>
        <dbReference type="ARBA" id="ARBA00022448"/>
    </source>
</evidence>
<organism evidence="12 13">
    <name type="scientific">Sphingomonas lycopersici</name>
    <dbReference type="NCBI Taxonomy" id="2951807"/>
    <lineage>
        <taxon>Bacteria</taxon>
        <taxon>Pseudomonadati</taxon>
        <taxon>Pseudomonadota</taxon>
        <taxon>Alphaproteobacteria</taxon>
        <taxon>Sphingomonadales</taxon>
        <taxon>Sphingomonadaceae</taxon>
        <taxon>Sphingomonas</taxon>
    </lineage>
</organism>
<dbReference type="InterPro" id="IPR002523">
    <property type="entry name" value="MgTranspt_CorA/ZnTranspt_ZntB"/>
</dbReference>
<keyword evidence="3" id="KW-0813">Transport</keyword>
<evidence type="ECO:0000256" key="4">
    <source>
        <dbReference type="ARBA" id="ARBA00022475"/>
    </source>
</evidence>
<evidence type="ECO:0000256" key="11">
    <source>
        <dbReference type="SAM" id="Phobius"/>
    </source>
</evidence>
<sequence length="317" mass="35213">MSGFGYRIDNGVARRITVKEAAACDAGMVWVHFSGTGDATRAWLRDEARLPEHLVEALTAQETRPRCDGYDTGAYLNLRGRSEEEVYPSDLLASVRIWATKGRVISVTRKHLVATDVVEQAVKDGTADDPGDLITTFATAITNDLDPVVAELGDQIDDCEQELDANRVYELRRKVTRARIAAIGYRRFLNPQRAALDKLAQLQGDWLSEDDRAHVAAAADRAARMAEELEAIRERASLIHETLTDLRAELIDTRSLIIAIAAMVFLPLTFITGLYGMNVAGLPYAQKPWAFDAIIIACIVISVGIIAYFLRRHWFRA</sequence>
<keyword evidence="4" id="KW-1003">Cell membrane</keyword>
<keyword evidence="10 11" id="KW-0472">Membrane</keyword>
<evidence type="ECO:0000256" key="10">
    <source>
        <dbReference type="ARBA" id="ARBA00023136"/>
    </source>
</evidence>
<keyword evidence="13" id="KW-1185">Reference proteome</keyword>
<dbReference type="SUPFAM" id="SSF144083">
    <property type="entry name" value="Magnesium transport protein CorA, transmembrane region"/>
    <property type="match status" value="1"/>
</dbReference>
<dbReference type="EMBL" id="JANFAV010000020">
    <property type="protein sequence ID" value="MCW6537297.1"/>
    <property type="molecule type" value="Genomic_DNA"/>
</dbReference>
<protein>
    <submittedName>
        <fullName evidence="12">Zinc transporter ZntB</fullName>
    </submittedName>
</protein>
<evidence type="ECO:0000313" key="13">
    <source>
        <dbReference type="Proteomes" id="UP001165565"/>
    </source>
</evidence>
<evidence type="ECO:0000256" key="6">
    <source>
        <dbReference type="ARBA" id="ARBA00022692"/>
    </source>
</evidence>
<dbReference type="PANTHER" id="PTHR46494:SF3">
    <property type="entry name" value="ZINC TRANSPORT PROTEIN ZNTB"/>
    <property type="match status" value="1"/>
</dbReference>
<evidence type="ECO:0000256" key="1">
    <source>
        <dbReference type="ARBA" id="ARBA00004651"/>
    </source>
</evidence>
<evidence type="ECO:0000256" key="8">
    <source>
        <dbReference type="ARBA" id="ARBA00022989"/>
    </source>
</evidence>